<organism evidence="2 3">
    <name type="scientific">Lysinibacillus pinottii</name>
    <dbReference type="NCBI Taxonomy" id="2973932"/>
    <lineage>
        <taxon>Bacteria</taxon>
        <taxon>Bacillati</taxon>
        <taxon>Bacillota</taxon>
        <taxon>Bacilli</taxon>
        <taxon>Bacillales</taxon>
        <taxon>Bacillaceae</taxon>
        <taxon>Lysinibacillus</taxon>
    </lineage>
</organism>
<evidence type="ECO:0000256" key="1">
    <source>
        <dbReference type="SAM" id="Phobius"/>
    </source>
</evidence>
<keyword evidence="3" id="KW-1185">Reference proteome</keyword>
<proteinExistence type="predicted"/>
<keyword evidence="1" id="KW-0472">Membrane</keyword>
<name>A0ABT2DNB0_9BACI</name>
<evidence type="ECO:0008006" key="4">
    <source>
        <dbReference type="Google" id="ProtNLM"/>
    </source>
</evidence>
<feature type="transmembrane region" description="Helical" evidence="1">
    <location>
        <begin position="237"/>
        <end position="262"/>
    </location>
</feature>
<comment type="caution">
    <text evidence="2">The sequence shown here is derived from an EMBL/GenBank/DDBJ whole genome shotgun (WGS) entry which is preliminary data.</text>
</comment>
<dbReference type="Proteomes" id="UP001525021">
    <property type="component" value="Unassembled WGS sequence"/>
</dbReference>
<keyword evidence="1" id="KW-0812">Transmembrane</keyword>
<gene>
    <name evidence="2" type="ORF">NXZ79_10060</name>
</gene>
<keyword evidence="1" id="KW-1133">Transmembrane helix</keyword>
<feature type="transmembrane region" description="Helical" evidence="1">
    <location>
        <begin position="268"/>
        <end position="288"/>
    </location>
</feature>
<reference evidence="2 3" key="1">
    <citation type="submission" date="2022-08" db="EMBL/GenBank/DDBJ databases">
        <title>Lysinibacillus sequencing.</title>
        <authorList>
            <person name="Dunlap C."/>
        </authorList>
    </citation>
    <scope>NUCLEOTIDE SEQUENCE [LARGE SCALE GENOMIC DNA]</scope>
    <source>
        <strain evidence="2 3">PB211</strain>
    </source>
</reference>
<dbReference type="EMBL" id="JANTOO010000010">
    <property type="protein sequence ID" value="MCS1396375.1"/>
    <property type="molecule type" value="Genomic_DNA"/>
</dbReference>
<evidence type="ECO:0000313" key="2">
    <source>
        <dbReference type="EMBL" id="MCS1396375.1"/>
    </source>
</evidence>
<dbReference type="RefSeq" id="WP_036161557.1">
    <property type="nucleotide sequence ID" value="NZ_JANTOO010000010.1"/>
</dbReference>
<sequence length="307" mass="35133">MKKGVLTLILFFLIALITSPLTTKAKMVNEDKVEVEICLIGSDNHFVYKIPKRLHKDIPYTEMRNGIQASLASHWEIEEARYDTNKSDVSYTFYIQDLFQEKQDGQLKVAIPYSILVGMFGEQDPIQLKILASKLSNWTVNTKDWAALGFMEPFPFLSERQYVYEGAVNDLLNQRVGHFDGTIQKLPFILYAVIYFSFMVVQLLACFILSRRLKRKVIDNPANLHQFRKLNYMYQSLPIMIIVAQIVFLVFSGLITAFGLYFSPGIDLLVIVGPVLLNIILLPTFFVTTENEISRELKNSSSHSGLQ</sequence>
<protein>
    <recommendedName>
        <fullName evidence="4">DUF1430 domain-containing protein</fullName>
    </recommendedName>
</protein>
<accession>A0ABT2DNB0</accession>
<feature type="transmembrane region" description="Helical" evidence="1">
    <location>
        <begin position="188"/>
        <end position="209"/>
    </location>
</feature>
<evidence type="ECO:0000313" key="3">
    <source>
        <dbReference type="Proteomes" id="UP001525021"/>
    </source>
</evidence>